<dbReference type="InterPro" id="IPR036849">
    <property type="entry name" value="Enolase-like_C_sf"/>
</dbReference>
<keyword evidence="2" id="KW-0456">Lyase</keyword>
<dbReference type="GO" id="GO:0016829">
    <property type="term" value="F:lyase activity"/>
    <property type="evidence" value="ECO:0007669"/>
    <property type="project" value="UniProtKB-KW"/>
</dbReference>
<dbReference type="InterPro" id="IPR013341">
    <property type="entry name" value="Mandelate_racemase_N_dom"/>
</dbReference>
<protein>
    <submittedName>
        <fullName evidence="4">Mandelate racemase/muconate lactonizing enzyme family protein</fullName>
    </submittedName>
</protein>
<dbReference type="SUPFAM" id="SSF51604">
    <property type="entry name" value="Enolase C-terminal domain-like"/>
    <property type="match status" value="1"/>
</dbReference>
<dbReference type="InterPro" id="IPR013342">
    <property type="entry name" value="Mandelate_racemase_C"/>
</dbReference>
<dbReference type="KEGG" id="scib:HUG20_02225"/>
<gene>
    <name evidence="4" type="ORF">HUG20_02225</name>
</gene>
<keyword evidence="1" id="KW-0479">Metal-binding</keyword>
<dbReference type="InterPro" id="IPR034593">
    <property type="entry name" value="DgoD-like"/>
</dbReference>
<dbReference type="GO" id="GO:0046872">
    <property type="term" value="F:metal ion binding"/>
    <property type="evidence" value="ECO:0007669"/>
    <property type="project" value="UniProtKB-KW"/>
</dbReference>
<dbReference type="AlphaFoldDB" id="A0A7T6Z8I1"/>
<dbReference type="InterPro" id="IPR029017">
    <property type="entry name" value="Enolase-like_N"/>
</dbReference>
<dbReference type="EMBL" id="CP054706">
    <property type="protein sequence ID" value="QQK78833.1"/>
    <property type="molecule type" value="Genomic_DNA"/>
</dbReference>
<evidence type="ECO:0000256" key="1">
    <source>
        <dbReference type="ARBA" id="ARBA00022723"/>
    </source>
</evidence>
<dbReference type="CDD" id="cd03316">
    <property type="entry name" value="MR_like"/>
    <property type="match status" value="1"/>
</dbReference>
<evidence type="ECO:0000313" key="5">
    <source>
        <dbReference type="Proteomes" id="UP000595349"/>
    </source>
</evidence>
<dbReference type="RefSeq" id="WP_200087555.1">
    <property type="nucleotide sequence ID" value="NZ_CP054706.1"/>
</dbReference>
<dbReference type="Pfam" id="PF13378">
    <property type="entry name" value="MR_MLE_C"/>
    <property type="match status" value="1"/>
</dbReference>
<dbReference type="PANTHER" id="PTHR48080">
    <property type="entry name" value="D-GALACTONATE DEHYDRATASE-RELATED"/>
    <property type="match status" value="1"/>
</dbReference>
<dbReference type="SUPFAM" id="SSF54826">
    <property type="entry name" value="Enolase N-terminal domain-like"/>
    <property type="match status" value="1"/>
</dbReference>
<dbReference type="Gene3D" id="3.30.390.10">
    <property type="entry name" value="Enolase-like, N-terminal domain"/>
    <property type="match status" value="1"/>
</dbReference>
<accession>A0A7T6Z8I1</accession>
<evidence type="ECO:0000256" key="2">
    <source>
        <dbReference type="ARBA" id="ARBA00023239"/>
    </source>
</evidence>
<evidence type="ECO:0000313" key="4">
    <source>
        <dbReference type="EMBL" id="QQK78833.1"/>
    </source>
</evidence>
<reference evidence="4 5" key="1">
    <citation type="submission" date="2020-06" db="EMBL/GenBank/DDBJ databases">
        <title>Genomic analysis of Salicibibacter sp. NKC21-4.</title>
        <authorList>
            <person name="Oh Y.J."/>
        </authorList>
    </citation>
    <scope>NUCLEOTIDE SEQUENCE [LARGE SCALE GENOMIC DNA]</scope>
    <source>
        <strain evidence="4 5">NKC21-4</strain>
    </source>
</reference>
<organism evidence="4 5">
    <name type="scientific">Salicibibacter cibi</name>
    <dbReference type="NCBI Taxonomy" id="2743001"/>
    <lineage>
        <taxon>Bacteria</taxon>
        <taxon>Bacillati</taxon>
        <taxon>Bacillota</taxon>
        <taxon>Bacilli</taxon>
        <taxon>Bacillales</taxon>
        <taxon>Bacillaceae</taxon>
        <taxon>Salicibibacter</taxon>
    </lineage>
</organism>
<evidence type="ECO:0000259" key="3">
    <source>
        <dbReference type="SMART" id="SM00922"/>
    </source>
</evidence>
<dbReference type="Gene3D" id="3.20.20.120">
    <property type="entry name" value="Enolase-like C-terminal domain"/>
    <property type="match status" value="2"/>
</dbReference>
<dbReference type="Pfam" id="PF02746">
    <property type="entry name" value="MR_MLE_N"/>
    <property type="match status" value="1"/>
</dbReference>
<dbReference type="SFLD" id="SFLDS00001">
    <property type="entry name" value="Enolase"/>
    <property type="match status" value="1"/>
</dbReference>
<dbReference type="Proteomes" id="UP000595349">
    <property type="component" value="Chromosome"/>
</dbReference>
<sequence length="416" mass="46546">MRIKDVQTAVVEANYDWTIIKVITDDDTVGYGEAFFAPGLTSVVSELKVVLIGEDPRNIDYLFRRMRTATVAGGLTGMTLHAITGIETALFDIVGKKLNVPVYQLLGGKYREKIRIYADCHAGDSLESISPVLLTRTPHWDKNASVEEEQELSMKYHGGKRSEAGMINPEDYAEQAKKMVEKGFTALKFDVDVPTPYSMDDYNRSLTRKEIDFMVSLVAAVRNAVGDGIDIAIDCHWNYNVNDVIKLARACEPYDLLWLEDPTPPENIDALRWVTHETQVPIASGENHYLRHQFAEILHKQAVNIVSPDFQKVGGLMEARRIADLADMHNVVLAPHNISSPIGTMAVAHVCAAIPNFLVLEWHAASVPFWDDLAKDHPKPLIQNGHLTIPDKPGLGVDLDEDVAYQYRKYGESFFK</sequence>
<dbReference type="SFLD" id="SFLDG00179">
    <property type="entry name" value="mandelate_racemase"/>
    <property type="match status" value="1"/>
</dbReference>
<feature type="domain" description="Mandelate racemase/muconate lactonizing enzyme C-terminal" evidence="3">
    <location>
        <begin position="169"/>
        <end position="281"/>
    </location>
</feature>
<dbReference type="PANTHER" id="PTHR48080:SF2">
    <property type="entry name" value="D-GALACTONATE DEHYDRATASE"/>
    <property type="match status" value="1"/>
</dbReference>
<proteinExistence type="predicted"/>
<keyword evidence="5" id="KW-1185">Reference proteome</keyword>
<name>A0A7T6Z8I1_9BACI</name>
<dbReference type="InterPro" id="IPR029065">
    <property type="entry name" value="Enolase_C-like"/>
</dbReference>
<dbReference type="SMART" id="SM00922">
    <property type="entry name" value="MR_MLE"/>
    <property type="match status" value="1"/>
</dbReference>